<dbReference type="InterPro" id="IPR016064">
    <property type="entry name" value="NAD/diacylglycerol_kinase_sf"/>
</dbReference>
<protein>
    <submittedName>
        <fullName evidence="6">Diacylglycerol kinase family enzyme</fullName>
    </submittedName>
</protein>
<dbReference type="SUPFAM" id="SSF111331">
    <property type="entry name" value="NAD kinase/diacylglycerol kinase-like"/>
    <property type="match status" value="1"/>
</dbReference>
<dbReference type="InterPro" id="IPR050187">
    <property type="entry name" value="Lipid_Phosphate_FormReg"/>
</dbReference>
<dbReference type="Gene3D" id="3.40.50.10330">
    <property type="entry name" value="Probable inorganic polyphosphate/atp-NAD kinase, domain 1"/>
    <property type="match status" value="1"/>
</dbReference>
<proteinExistence type="predicted"/>
<keyword evidence="2" id="KW-0547">Nucleotide-binding</keyword>
<dbReference type="Proteomes" id="UP000531231">
    <property type="component" value="Unassembled WGS sequence"/>
</dbReference>
<evidence type="ECO:0000313" key="6">
    <source>
        <dbReference type="EMBL" id="MBB5092420.1"/>
    </source>
</evidence>
<evidence type="ECO:0000259" key="5">
    <source>
        <dbReference type="PROSITE" id="PS50146"/>
    </source>
</evidence>
<sequence length="301" mass="32300">MKIIAVLNSQSGTLRTMDIDAFIDDACAAFAAEGHELSCVLTDGDNILAALEKAAQNHDYDVLLAGGGDGTISAAAALAWQNDKILGVLPAGTMNLFARSLNIPQNVTEAIHALAKAGAENVDIGTCNGQSFVHQVAIGLHPMLVRYREKYSYASRLGKILANFRAMGQLITHVPRVKAVADIDGRAVKGVYSALAVSNNPYGDSVLPVAPDVQTGHLGFYLAKPLPVSGMLKLFWDIARGQWRSNLAIEEDHARSVQLTILNHKAHQYMSVDGELLPLPAELDIRIHPAALRVLVPQSEN</sequence>
<keyword evidence="1" id="KW-0808">Transferase</keyword>
<evidence type="ECO:0000256" key="1">
    <source>
        <dbReference type="ARBA" id="ARBA00022679"/>
    </source>
</evidence>
<organism evidence="6 7">
    <name type="scientific">Pseudochrobactrum saccharolyticum</name>
    <dbReference type="NCBI Taxonomy" id="354352"/>
    <lineage>
        <taxon>Bacteria</taxon>
        <taxon>Pseudomonadati</taxon>
        <taxon>Pseudomonadota</taxon>
        <taxon>Alphaproteobacteria</taxon>
        <taxon>Hyphomicrobiales</taxon>
        <taxon>Brucellaceae</taxon>
        <taxon>Pseudochrobactrum</taxon>
    </lineage>
</organism>
<accession>A0A7W8ALD2</accession>
<dbReference type="EMBL" id="JACHIL010000006">
    <property type="protein sequence ID" value="MBB5092420.1"/>
    <property type="molecule type" value="Genomic_DNA"/>
</dbReference>
<gene>
    <name evidence="6" type="ORF">HNQ68_002977</name>
</gene>
<dbReference type="PANTHER" id="PTHR12358">
    <property type="entry name" value="SPHINGOSINE KINASE"/>
    <property type="match status" value="1"/>
</dbReference>
<dbReference type="InterPro" id="IPR017438">
    <property type="entry name" value="ATP-NAD_kinase_N"/>
</dbReference>
<reference evidence="6 7" key="1">
    <citation type="submission" date="2020-08" db="EMBL/GenBank/DDBJ databases">
        <title>Genomic Encyclopedia of Type Strains, Phase IV (KMG-IV): sequencing the most valuable type-strain genomes for metagenomic binning, comparative biology and taxonomic classification.</title>
        <authorList>
            <person name="Goeker M."/>
        </authorList>
    </citation>
    <scope>NUCLEOTIDE SEQUENCE [LARGE SCALE GENOMIC DNA]</scope>
    <source>
        <strain evidence="6 7">DSM 25620</strain>
    </source>
</reference>
<keyword evidence="7" id="KW-1185">Reference proteome</keyword>
<dbReference type="Pfam" id="PF19279">
    <property type="entry name" value="YegS_C"/>
    <property type="match status" value="1"/>
</dbReference>
<dbReference type="PROSITE" id="PS50146">
    <property type="entry name" value="DAGK"/>
    <property type="match status" value="1"/>
</dbReference>
<keyword evidence="3 6" id="KW-0418">Kinase</keyword>
<dbReference type="InterPro" id="IPR001206">
    <property type="entry name" value="Diacylglycerol_kinase_cat_dom"/>
</dbReference>
<keyword evidence="4" id="KW-0067">ATP-binding</keyword>
<evidence type="ECO:0000256" key="3">
    <source>
        <dbReference type="ARBA" id="ARBA00022777"/>
    </source>
</evidence>
<dbReference type="Pfam" id="PF00781">
    <property type="entry name" value="DAGK_cat"/>
    <property type="match status" value="1"/>
</dbReference>
<feature type="domain" description="DAGKc" evidence="5">
    <location>
        <begin position="1"/>
        <end position="131"/>
    </location>
</feature>
<dbReference type="RefSeq" id="WP_151160232.1">
    <property type="nucleotide sequence ID" value="NZ_JACHIL010000006.1"/>
</dbReference>
<dbReference type="GO" id="GO:0005524">
    <property type="term" value="F:ATP binding"/>
    <property type="evidence" value="ECO:0007669"/>
    <property type="project" value="UniProtKB-KW"/>
</dbReference>
<name>A0A7W8ALD2_9HYPH</name>
<dbReference type="AlphaFoldDB" id="A0A7W8ALD2"/>
<evidence type="ECO:0000313" key="7">
    <source>
        <dbReference type="Proteomes" id="UP000531231"/>
    </source>
</evidence>
<evidence type="ECO:0000256" key="4">
    <source>
        <dbReference type="ARBA" id="ARBA00022840"/>
    </source>
</evidence>
<dbReference type="PANTHER" id="PTHR12358:SF54">
    <property type="entry name" value="SPHINGOSINE KINASE RELATED PROTEIN"/>
    <property type="match status" value="1"/>
</dbReference>
<evidence type="ECO:0000256" key="2">
    <source>
        <dbReference type="ARBA" id="ARBA00022741"/>
    </source>
</evidence>
<comment type="caution">
    <text evidence="6">The sequence shown here is derived from an EMBL/GenBank/DDBJ whole genome shotgun (WGS) entry which is preliminary data.</text>
</comment>
<dbReference type="InterPro" id="IPR045540">
    <property type="entry name" value="YegS/DAGK_C"/>
</dbReference>
<dbReference type="Gene3D" id="2.60.200.40">
    <property type="match status" value="1"/>
</dbReference>
<dbReference type="GO" id="GO:0016301">
    <property type="term" value="F:kinase activity"/>
    <property type="evidence" value="ECO:0007669"/>
    <property type="project" value="UniProtKB-KW"/>
</dbReference>